<dbReference type="AlphaFoldDB" id="A0ABD6B490"/>
<dbReference type="InterPro" id="IPR048925">
    <property type="entry name" value="RdfA"/>
</dbReference>
<accession>A0ABD6B490</accession>
<name>A0ABD6B490_9EURY</name>
<protein>
    <submittedName>
        <fullName evidence="1">Rod-determining factor RdfA</fullName>
    </submittedName>
</protein>
<dbReference type="RefSeq" id="WP_379818135.1">
    <property type="nucleotide sequence ID" value="NZ_JBHUDH010000035.1"/>
</dbReference>
<comment type="caution">
    <text evidence="1">The sequence shown here is derived from an EMBL/GenBank/DDBJ whole genome shotgun (WGS) entry which is preliminary data.</text>
</comment>
<proteinExistence type="predicted"/>
<organism evidence="1 2">
    <name type="scientific">Halolamina salina</name>
    <dbReference type="NCBI Taxonomy" id="1220023"/>
    <lineage>
        <taxon>Archaea</taxon>
        <taxon>Methanobacteriati</taxon>
        <taxon>Methanobacteriota</taxon>
        <taxon>Stenosarchaea group</taxon>
        <taxon>Halobacteria</taxon>
        <taxon>Halobacteriales</taxon>
        <taxon>Haloferacaceae</taxon>
    </lineage>
</organism>
<dbReference type="EMBL" id="JBHUDH010000035">
    <property type="protein sequence ID" value="MFD1525537.1"/>
    <property type="molecule type" value="Genomic_DNA"/>
</dbReference>
<gene>
    <name evidence="1" type="primary">rdfA</name>
    <name evidence="1" type="ORF">ACFR9S_04365</name>
</gene>
<evidence type="ECO:0000313" key="2">
    <source>
        <dbReference type="Proteomes" id="UP001597111"/>
    </source>
</evidence>
<keyword evidence="2" id="KW-1185">Reference proteome</keyword>
<dbReference type="Proteomes" id="UP001597111">
    <property type="component" value="Unassembled WGS sequence"/>
</dbReference>
<sequence length="200" mass="21781">MTDHGCKVCRVLDERGLDRLDDELVTRWRGESGERMGYRRLADWLNATLLRREMERVGLPTGGGEARSRYERLTGDDTADAVAALLRRAGVKVGELRADFVSYSVVRTHLRDCLGAERDPEPPSNWEADRLDGLTEYATAEAAEAVRSLVNKGTLSAGGAVEPTVTISVRCSACDTAVPVEEALARGAFCDCVECDCGSE</sequence>
<dbReference type="Pfam" id="PF21811">
    <property type="entry name" value="RdfA"/>
    <property type="match status" value="1"/>
</dbReference>
<evidence type="ECO:0000313" key="1">
    <source>
        <dbReference type="EMBL" id="MFD1525537.1"/>
    </source>
</evidence>
<reference evidence="1 2" key="1">
    <citation type="journal article" date="2019" name="Int. J. Syst. Evol. Microbiol.">
        <title>The Global Catalogue of Microorganisms (GCM) 10K type strain sequencing project: providing services to taxonomists for standard genome sequencing and annotation.</title>
        <authorList>
            <consortium name="The Broad Institute Genomics Platform"/>
            <consortium name="The Broad Institute Genome Sequencing Center for Infectious Disease"/>
            <person name="Wu L."/>
            <person name="Ma J."/>
        </authorList>
    </citation>
    <scope>NUCLEOTIDE SEQUENCE [LARGE SCALE GENOMIC DNA]</scope>
    <source>
        <strain evidence="1 2">CGMCC 1.12285</strain>
    </source>
</reference>